<evidence type="ECO:0000259" key="2">
    <source>
        <dbReference type="Pfam" id="PF03787"/>
    </source>
</evidence>
<dbReference type="InterPro" id="IPR010172">
    <property type="entry name" value="CRISPR-assoc_prot_TM1791"/>
</dbReference>
<dbReference type="PANTHER" id="PTHR39965">
    <property type="entry name" value="CRISPR SYSTEM CMR SUBUNIT CMR6"/>
    <property type="match status" value="1"/>
</dbReference>
<dbReference type="InterPro" id="IPR005537">
    <property type="entry name" value="RAMP_III_fam"/>
</dbReference>
<dbReference type="EMBL" id="AP018712">
    <property type="protein sequence ID" value="BBE31758.1"/>
    <property type="molecule type" value="Genomic_DNA"/>
</dbReference>
<gene>
    <name evidence="3" type="ORF">OSSY52_18990</name>
</gene>
<organism evidence="3 4">
    <name type="scientific">Tepiditoga spiralis</name>
    <dbReference type="NCBI Taxonomy" id="2108365"/>
    <lineage>
        <taxon>Bacteria</taxon>
        <taxon>Thermotogati</taxon>
        <taxon>Thermotogota</taxon>
        <taxon>Thermotogae</taxon>
        <taxon>Petrotogales</taxon>
        <taxon>Petrotogaceae</taxon>
        <taxon>Tepiditoga</taxon>
    </lineage>
</organism>
<dbReference type="InParanoid" id="A0A7G1G5B3"/>
<protein>
    <submittedName>
        <fullName evidence="3">Type III-B CRISPR module RAMP protein Cmr6</fullName>
    </submittedName>
</protein>
<dbReference type="Proteomes" id="UP000516361">
    <property type="component" value="Chromosome"/>
</dbReference>
<dbReference type="NCBIfam" id="TIGR01898">
    <property type="entry name" value="cas_TM1791_cmr6"/>
    <property type="match status" value="1"/>
</dbReference>
<dbReference type="AlphaFoldDB" id="A0A7G1G5B3"/>
<dbReference type="KEGG" id="ocy:OSSY52_18990"/>
<proteinExistence type="predicted"/>
<sequence length="325" mass="38513">MKYFNQETKIIKNPSLYYDKKVYNMKNYIEKESEELEKIIREINPGRDEFDLYEHSSRINRSRKHKTFLKISSFPNIRDRKNFRREKNKFTKEQKFTLELLKDAEKERLSKKSLEITRKTYKKVLEEYNLNKFDLSKPLNSLNIVRERFIYSLIKNGKEVVSIKKKLQTPMLIGIGIPSIDEIGFYWNRNYGIPTIPGSTFKGAFSTYFKDLEMNEIKDEIFGTQESSGKVIFLECIPTDKIELIKEIQTPHFGKYYTENKAPNDIYNPIPLSYMSVNSGTEFRFDIIIESSNEKLKEILNEHLELFLKYYGIGSKTSMGYGRFK</sequence>
<dbReference type="PANTHER" id="PTHR39965:SF1">
    <property type="entry name" value="CRISPR SYSTEM CMR SUBUNIT CMR6"/>
    <property type="match status" value="1"/>
</dbReference>
<keyword evidence="4" id="KW-1185">Reference proteome</keyword>
<evidence type="ECO:0000313" key="3">
    <source>
        <dbReference type="EMBL" id="BBE31758.1"/>
    </source>
</evidence>
<accession>A0A7G1G5B3</accession>
<evidence type="ECO:0000313" key="4">
    <source>
        <dbReference type="Proteomes" id="UP000516361"/>
    </source>
</evidence>
<name>A0A7G1G5B3_9BACT</name>
<feature type="domain" description="CRISPR type III-associated protein" evidence="2">
    <location>
        <begin position="166"/>
        <end position="325"/>
    </location>
</feature>
<keyword evidence="1" id="KW-0051">Antiviral defense</keyword>
<reference evidence="3 4" key="1">
    <citation type="submission" date="2018-06" db="EMBL/GenBank/DDBJ databases">
        <title>Genome sequencing of Oceanotoga sp. sy52.</title>
        <authorList>
            <person name="Mori K."/>
        </authorList>
    </citation>
    <scope>NUCLEOTIDE SEQUENCE [LARGE SCALE GENOMIC DNA]</scope>
    <source>
        <strain evidence="4">sy52</strain>
    </source>
</reference>
<dbReference type="GO" id="GO:0051607">
    <property type="term" value="P:defense response to virus"/>
    <property type="evidence" value="ECO:0007669"/>
    <property type="project" value="UniProtKB-KW"/>
</dbReference>
<dbReference type="Pfam" id="PF03787">
    <property type="entry name" value="RAMPs"/>
    <property type="match status" value="1"/>
</dbReference>
<dbReference type="RefSeq" id="WP_190614513.1">
    <property type="nucleotide sequence ID" value="NZ_AP018712.1"/>
</dbReference>
<evidence type="ECO:0000256" key="1">
    <source>
        <dbReference type="ARBA" id="ARBA00023118"/>
    </source>
</evidence>